<keyword evidence="1" id="KW-0489">Methyltransferase</keyword>
<dbReference type="GO" id="GO:0032259">
    <property type="term" value="P:methylation"/>
    <property type="evidence" value="ECO:0007669"/>
    <property type="project" value="UniProtKB-KW"/>
</dbReference>
<accession>A0ABW3K4W8</accession>
<evidence type="ECO:0000313" key="1">
    <source>
        <dbReference type="EMBL" id="MFD1000674.1"/>
    </source>
</evidence>
<dbReference type="Pfam" id="PF13489">
    <property type="entry name" value="Methyltransf_23"/>
    <property type="match status" value="1"/>
</dbReference>
<protein>
    <submittedName>
        <fullName evidence="1">Class I SAM-dependent methyltransferase</fullName>
        <ecNumber evidence="1">2.1.1.-</ecNumber>
    </submittedName>
</protein>
<reference evidence="2" key="1">
    <citation type="journal article" date="2019" name="Int. J. Syst. Evol. Microbiol.">
        <title>The Global Catalogue of Microorganisms (GCM) 10K type strain sequencing project: providing services to taxonomists for standard genome sequencing and annotation.</title>
        <authorList>
            <consortium name="The Broad Institute Genomics Platform"/>
            <consortium name="The Broad Institute Genome Sequencing Center for Infectious Disease"/>
            <person name="Wu L."/>
            <person name="Ma J."/>
        </authorList>
    </citation>
    <scope>NUCLEOTIDE SEQUENCE [LARGE SCALE GENOMIC DNA]</scope>
    <source>
        <strain evidence="2">CCUG 58938</strain>
    </source>
</reference>
<keyword evidence="1" id="KW-0808">Transferase</keyword>
<dbReference type="Gene3D" id="3.40.50.150">
    <property type="entry name" value="Vaccinia Virus protein VP39"/>
    <property type="match status" value="1"/>
</dbReference>
<dbReference type="Proteomes" id="UP001597112">
    <property type="component" value="Unassembled WGS sequence"/>
</dbReference>
<dbReference type="InterPro" id="IPR029063">
    <property type="entry name" value="SAM-dependent_MTases_sf"/>
</dbReference>
<proteinExistence type="predicted"/>
<organism evidence="1 2">
    <name type="scientific">Ohtaekwangia kribbensis</name>
    <dbReference type="NCBI Taxonomy" id="688913"/>
    <lineage>
        <taxon>Bacteria</taxon>
        <taxon>Pseudomonadati</taxon>
        <taxon>Bacteroidota</taxon>
        <taxon>Cytophagia</taxon>
        <taxon>Cytophagales</taxon>
        <taxon>Fulvivirgaceae</taxon>
        <taxon>Ohtaekwangia</taxon>
    </lineage>
</organism>
<keyword evidence="2" id="KW-1185">Reference proteome</keyword>
<sequence length="261" mass="30693">MKCNICQSESDRLFVKKVLNKYDVSYFKCNSCGFIQTEKAYWIKEAYENIITSLDIGLVYRNLYLSTVSQAILTKFFNDKSKFLDYGGGYGLFVRLMRDRGFDFYRQDKYCENTFAKNFDITDLPGETKFEVITTFEVFEHLEDPISEIQKILNYGDSILFSTELQSSTMRVSEWEYLAPETGQHIALYSFETLKRIAEIFNLNVYSNFNNIHLLTPKRLNQNIFRLLAKSKIASLYNVLYARQPSLLQQDYNFIKQKLNN</sequence>
<dbReference type="RefSeq" id="WP_377580125.1">
    <property type="nucleotide sequence ID" value="NZ_JBHTKA010000004.1"/>
</dbReference>
<name>A0ABW3K4W8_9BACT</name>
<gene>
    <name evidence="1" type="ORF">ACFQ21_15215</name>
</gene>
<evidence type="ECO:0000313" key="2">
    <source>
        <dbReference type="Proteomes" id="UP001597112"/>
    </source>
</evidence>
<dbReference type="GO" id="GO:0008168">
    <property type="term" value="F:methyltransferase activity"/>
    <property type="evidence" value="ECO:0007669"/>
    <property type="project" value="UniProtKB-KW"/>
</dbReference>
<dbReference type="EMBL" id="JBHTKA010000004">
    <property type="protein sequence ID" value="MFD1000674.1"/>
    <property type="molecule type" value="Genomic_DNA"/>
</dbReference>
<comment type="caution">
    <text evidence="1">The sequence shown here is derived from an EMBL/GenBank/DDBJ whole genome shotgun (WGS) entry which is preliminary data.</text>
</comment>
<dbReference type="SUPFAM" id="SSF53335">
    <property type="entry name" value="S-adenosyl-L-methionine-dependent methyltransferases"/>
    <property type="match status" value="1"/>
</dbReference>
<dbReference type="EC" id="2.1.1.-" evidence="1"/>